<keyword evidence="2" id="KW-1185">Reference proteome</keyword>
<name>A0A369ABZ2_9FLAO</name>
<protein>
    <submittedName>
        <fullName evidence="1">Uncharacterized protein</fullName>
    </submittedName>
</protein>
<reference evidence="1 2" key="1">
    <citation type="submission" date="2018-07" db="EMBL/GenBank/DDBJ databases">
        <title>Genomic Encyclopedia of Type Strains, Phase IV (KMG-IV): sequencing the most valuable type-strain genomes for metagenomic binning, comparative biology and taxonomic classification.</title>
        <authorList>
            <person name="Goeker M."/>
        </authorList>
    </citation>
    <scope>NUCLEOTIDE SEQUENCE [LARGE SCALE GENOMIC DNA]</scope>
    <source>
        <strain evidence="1 2">DSM 21410</strain>
    </source>
</reference>
<accession>A0A369ABZ2</accession>
<sequence length="88" mass="10075">MKQSKYFLRSVSLFFAKKKGAGFLNKGVRYSVDTSMAEKLIVIAGGIIQNLVDEIYLVFWPTPELVLLCEQNLFNRMGKAFKLRKNVL</sequence>
<dbReference type="AlphaFoldDB" id="A0A369ABZ2"/>
<evidence type="ECO:0000313" key="1">
    <source>
        <dbReference type="EMBL" id="RCX04934.1"/>
    </source>
</evidence>
<comment type="caution">
    <text evidence="1">The sequence shown here is derived from an EMBL/GenBank/DDBJ whole genome shotgun (WGS) entry which is preliminary data.</text>
</comment>
<gene>
    <name evidence="1" type="ORF">DES35_101213</name>
</gene>
<organism evidence="1 2">
    <name type="scientific">Schleiferia thermophila</name>
    <dbReference type="NCBI Taxonomy" id="884107"/>
    <lineage>
        <taxon>Bacteria</taxon>
        <taxon>Pseudomonadati</taxon>
        <taxon>Bacteroidota</taxon>
        <taxon>Flavobacteriia</taxon>
        <taxon>Flavobacteriales</taxon>
        <taxon>Schleiferiaceae</taxon>
        <taxon>Schleiferia</taxon>
    </lineage>
</organism>
<evidence type="ECO:0000313" key="2">
    <source>
        <dbReference type="Proteomes" id="UP000253517"/>
    </source>
</evidence>
<proteinExistence type="predicted"/>
<dbReference type="Proteomes" id="UP000253517">
    <property type="component" value="Unassembled WGS sequence"/>
</dbReference>
<dbReference type="EMBL" id="QPJS01000001">
    <property type="protein sequence ID" value="RCX04934.1"/>
    <property type="molecule type" value="Genomic_DNA"/>
</dbReference>